<dbReference type="AlphaFoldDB" id="A0AAF3E7R3"/>
<feature type="transmembrane region" description="Helical" evidence="5">
    <location>
        <begin position="7"/>
        <end position="28"/>
    </location>
</feature>
<protein>
    <submittedName>
        <fullName evidence="7">Amino acid transporter</fullName>
    </submittedName>
</protein>
<dbReference type="Gene3D" id="1.20.1740.10">
    <property type="entry name" value="Amino acid/polyamine transporter I"/>
    <property type="match status" value="1"/>
</dbReference>
<feature type="transmembrane region" description="Helical" evidence="5">
    <location>
        <begin position="292"/>
        <end position="318"/>
    </location>
</feature>
<organism evidence="6 7">
    <name type="scientific">Mesorhabditis belari</name>
    <dbReference type="NCBI Taxonomy" id="2138241"/>
    <lineage>
        <taxon>Eukaryota</taxon>
        <taxon>Metazoa</taxon>
        <taxon>Ecdysozoa</taxon>
        <taxon>Nematoda</taxon>
        <taxon>Chromadorea</taxon>
        <taxon>Rhabditida</taxon>
        <taxon>Rhabditina</taxon>
        <taxon>Rhabditomorpha</taxon>
        <taxon>Rhabditoidea</taxon>
        <taxon>Rhabditidae</taxon>
        <taxon>Mesorhabditinae</taxon>
        <taxon>Mesorhabditis</taxon>
    </lineage>
</organism>
<dbReference type="WBParaSite" id="MBELARI_LOCUS10">
    <property type="protein sequence ID" value="MBELARI_LOCUS10"/>
    <property type="gene ID" value="MBELARI_LOCUS10"/>
</dbReference>
<comment type="subcellular location">
    <subcellularLocation>
        <location evidence="1">Membrane</location>
        <topology evidence="1">Multi-pass membrane protein</topology>
    </subcellularLocation>
</comment>
<dbReference type="Pfam" id="PF13520">
    <property type="entry name" value="AA_permease_2"/>
    <property type="match status" value="1"/>
</dbReference>
<name>A0AAF3E7R3_9BILA</name>
<feature type="transmembrane region" description="Helical" evidence="5">
    <location>
        <begin position="339"/>
        <end position="357"/>
    </location>
</feature>
<dbReference type="InterPro" id="IPR002293">
    <property type="entry name" value="AA/rel_permease1"/>
</dbReference>
<reference evidence="7" key="1">
    <citation type="submission" date="2024-02" db="UniProtKB">
        <authorList>
            <consortium name="WormBaseParasite"/>
        </authorList>
    </citation>
    <scope>IDENTIFICATION</scope>
</reference>
<dbReference type="PANTHER" id="PTHR11785:SF117">
    <property type="entry name" value="AMINO ACID TRANSPORTER"/>
    <property type="match status" value="1"/>
</dbReference>
<feature type="transmembrane region" description="Helical" evidence="5">
    <location>
        <begin position="40"/>
        <end position="64"/>
    </location>
</feature>
<evidence type="ECO:0000256" key="5">
    <source>
        <dbReference type="SAM" id="Phobius"/>
    </source>
</evidence>
<feature type="transmembrane region" description="Helical" evidence="5">
    <location>
        <begin position="162"/>
        <end position="185"/>
    </location>
</feature>
<dbReference type="Proteomes" id="UP000887575">
    <property type="component" value="Unassembled WGS sequence"/>
</dbReference>
<feature type="transmembrane region" description="Helical" evidence="5">
    <location>
        <begin position="85"/>
        <end position="107"/>
    </location>
</feature>
<accession>A0AAF3E7R3</accession>
<sequence length="482" mass="53362">MPRSNNKLGIFGAISYIAGSIIGAGIFVSPKTVLEHSGSIGLSLLCWLIGAVIALLTALVYIELATSIPINGSDFAYINFVKWKPLAFAFLWLSNLIQSSCVCAILFETFGSYMLESLSPFNFAFTQTSRKLLQQLLGFSLIWLLLWANFFSLKKYASKIQIVITISKLIAISTLIITGFYYMIFKVNQSHLSFDVLWKDSKSDPGSIVLSLYAGIWAYGGFDTLNFGTEDIEQKDIRKILPIAVIGGLSIAAITYLLVNIAYFIILTPQEILNSDVVASKFSEKTLGDLSYIMPVIIALLMISAINSDLFAWSRSLLAGSRAKMMPKFLSLIHEESGSPRVALFFHVSLAICVSFVGQIETLINWAMVASTMSSTTTVAALIFLRLKRIPVNPLAIKFPMLIHLTVFVISISLIIIPIVKDPSGTIVGFGLFLIFIAIYYLLSWKGNVLRKLNGFEDKFSLFLQVIFNIVHEKSELELSVN</sequence>
<feature type="transmembrane region" description="Helical" evidence="5">
    <location>
        <begin position="240"/>
        <end position="266"/>
    </location>
</feature>
<evidence type="ECO:0000313" key="6">
    <source>
        <dbReference type="Proteomes" id="UP000887575"/>
    </source>
</evidence>
<feature type="transmembrane region" description="Helical" evidence="5">
    <location>
        <begin position="205"/>
        <end position="228"/>
    </location>
</feature>
<evidence type="ECO:0000313" key="7">
    <source>
        <dbReference type="WBParaSite" id="MBELARI_LOCUS10"/>
    </source>
</evidence>
<evidence type="ECO:0000256" key="1">
    <source>
        <dbReference type="ARBA" id="ARBA00004141"/>
    </source>
</evidence>
<feature type="transmembrane region" description="Helical" evidence="5">
    <location>
        <begin position="132"/>
        <end position="150"/>
    </location>
</feature>
<feature type="transmembrane region" description="Helical" evidence="5">
    <location>
        <begin position="399"/>
        <end position="420"/>
    </location>
</feature>
<keyword evidence="6" id="KW-1185">Reference proteome</keyword>
<dbReference type="GO" id="GO:0016020">
    <property type="term" value="C:membrane"/>
    <property type="evidence" value="ECO:0007669"/>
    <property type="project" value="UniProtKB-SubCell"/>
</dbReference>
<dbReference type="PIRSF" id="PIRSF006060">
    <property type="entry name" value="AA_transporter"/>
    <property type="match status" value="1"/>
</dbReference>
<keyword evidence="4 5" id="KW-0472">Membrane</keyword>
<proteinExistence type="predicted"/>
<evidence type="ECO:0000256" key="4">
    <source>
        <dbReference type="ARBA" id="ARBA00023136"/>
    </source>
</evidence>
<evidence type="ECO:0000256" key="3">
    <source>
        <dbReference type="ARBA" id="ARBA00022989"/>
    </source>
</evidence>
<feature type="transmembrane region" description="Helical" evidence="5">
    <location>
        <begin position="426"/>
        <end position="443"/>
    </location>
</feature>
<feature type="transmembrane region" description="Helical" evidence="5">
    <location>
        <begin position="363"/>
        <end position="387"/>
    </location>
</feature>
<evidence type="ECO:0000256" key="2">
    <source>
        <dbReference type="ARBA" id="ARBA00022692"/>
    </source>
</evidence>
<keyword evidence="2 5" id="KW-0812">Transmembrane</keyword>
<dbReference type="GO" id="GO:0015179">
    <property type="term" value="F:L-amino acid transmembrane transporter activity"/>
    <property type="evidence" value="ECO:0007669"/>
    <property type="project" value="TreeGrafter"/>
</dbReference>
<dbReference type="InterPro" id="IPR050598">
    <property type="entry name" value="AminoAcid_Transporter"/>
</dbReference>
<dbReference type="PANTHER" id="PTHR11785">
    <property type="entry name" value="AMINO ACID TRANSPORTER"/>
    <property type="match status" value="1"/>
</dbReference>
<keyword evidence="3 5" id="KW-1133">Transmembrane helix</keyword>